<dbReference type="Gene3D" id="3.40.190.80">
    <property type="match status" value="1"/>
</dbReference>
<evidence type="ECO:0000256" key="11">
    <source>
        <dbReference type="ARBA" id="ARBA00049158"/>
    </source>
</evidence>
<evidence type="ECO:0000256" key="7">
    <source>
        <dbReference type="ARBA" id="ARBA00022723"/>
    </source>
</evidence>
<dbReference type="AlphaFoldDB" id="A0A511DJK6"/>
<evidence type="ECO:0000256" key="5">
    <source>
        <dbReference type="ARBA" id="ARBA00021697"/>
    </source>
</evidence>
<dbReference type="InterPro" id="IPR020550">
    <property type="entry name" value="Inositol_monophosphatase_CS"/>
</dbReference>
<proteinExistence type="inferred from homology"/>
<evidence type="ECO:0000313" key="15">
    <source>
        <dbReference type="EMBL" id="GEL24985.1"/>
    </source>
</evidence>
<dbReference type="GO" id="GO:0008934">
    <property type="term" value="F:inositol monophosphate 1-phosphatase activity"/>
    <property type="evidence" value="ECO:0007669"/>
    <property type="project" value="TreeGrafter"/>
</dbReference>
<comment type="similarity">
    <text evidence="4">Belongs to the inositol monophosphatase superfamily.</text>
</comment>
<feature type="binding site" evidence="14">
    <location>
        <position position="96"/>
    </location>
    <ligand>
        <name>Mg(2+)</name>
        <dbReference type="ChEBI" id="CHEBI:18420"/>
        <label>1</label>
        <note>catalytic</note>
    </ligand>
</feature>
<dbReference type="PRINTS" id="PR00377">
    <property type="entry name" value="IMPHPHTASES"/>
</dbReference>
<dbReference type="OrthoDB" id="9772456at2"/>
<comment type="catalytic activity">
    <reaction evidence="11">
        <text>L-histidinol phosphate + H2O = L-histidinol + phosphate</text>
        <dbReference type="Rhea" id="RHEA:14465"/>
        <dbReference type="ChEBI" id="CHEBI:15377"/>
        <dbReference type="ChEBI" id="CHEBI:43474"/>
        <dbReference type="ChEBI" id="CHEBI:57699"/>
        <dbReference type="ChEBI" id="CHEBI:57980"/>
        <dbReference type="EC" id="3.1.3.15"/>
    </reaction>
</comment>
<evidence type="ECO:0000256" key="14">
    <source>
        <dbReference type="PIRSR" id="PIRSR600760-2"/>
    </source>
</evidence>
<dbReference type="UniPathway" id="UPA00031">
    <property type="reaction ID" value="UER00013"/>
</dbReference>
<dbReference type="InterPro" id="IPR011809">
    <property type="entry name" value="His_9_proposed"/>
</dbReference>
<gene>
    <name evidence="15" type="primary">suhB</name>
    <name evidence="15" type="ORF">PSU4_39390</name>
</gene>
<dbReference type="PROSITE" id="PS00630">
    <property type="entry name" value="IMP_2"/>
    <property type="match status" value="1"/>
</dbReference>
<dbReference type="GO" id="GO:0004401">
    <property type="term" value="F:histidinol-phosphatase activity"/>
    <property type="evidence" value="ECO:0007669"/>
    <property type="project" value="UniProtKB-UniRule"/>
</dbReference>
<evidence type="ECO:0000256" key="2">
    <source>
        <dbReference type="ARBA" id="ARBA00001946"/>
    </source>
</evidence>
<evidence type="ECO:0000256" key="9">
    <source>
        <dbReference type="ARBA" id="ARBA00022842"/>
    </source>
</evidence>
<dbReference type="InterPro" id="IPR000760">
    <property type="entry name" value="Inositol_monophosphatase-like"/>
</dbReference>
<reference evidence="15 16" key="1">
    <citation type="submission" date="2019-07" db="EMBL/GenBank/DDBJ databases">
        <title>Whole genome shotgun sequence of Pseudonocardia sulfidoxydans NBRC 16205.</title>
        <authorList>
            <person name="Hosoyama A."/>
            <person name="Uohara A."/>
            <person name="Ohji S."/>
            <person name="Ichikawa N."/>
        </authorList>
    </citation>
    <scope>NUCLEOTIDE SEQUENCE [LARGE SCALE GENOMIC DNA]</scope>
    <source>
        <strain evidence="15 16">NBRC 16205</strain>
    </source>
</reference>
<comment type="function">
    <text evidence="12">Catalyzes the dephosphorylation of histidinol-phosphate to histidinol, the direct precursor of histidine.</text>
</comment>
<accession>A0A511DJK6</accession>
<dbReference type="FunFam" id="3.30.540.10:FF:000003">
    <property type="entry name" value="Inositol-1-monophosphatase"/>
    <property type="match status" value="1"/>
</dbReference>
<evidence type="ECO:0000313" key="16">
    <source>
        <dbReference type="Proteomes" id="UP000321685"/>
    </source>
</evidence>
<sequence length="272" mass="28598">MWLAESDPVDESLPADDDLTLALRLADIADAITLPRFRAADLRVERKPDRTPVTDADTAAEDALRAELGSAVPGDAVLGEERGGEVPAGGRGWVLDPIDGTKNFSRGMPVWASLIALTVHGVPVVGVVSAPALGRRWWAATGAGAWTTDAPGATPRRISVSGVADLGDCYVSTTNLNTFREHDILDGWLTLTDRCWETRAFGDFWQHCLVAEGTIDLAVEPEANAWDLAAVQILVEEAGGKLTDLAGVATFAGGNSVTSNGALHEAALACFG</sequence>
<evidence type="ECO:0000256" key="1">
    <source>
        <dbReference type="ARBA" id="ARBA00001033"/>
    </source>
</evidence>
<protein>
    <recommendedName>
        <fullName evidence="5 13">Histidinol-phosphatase</fullName>
        <ecNumber evidence="13">3.1.3.15</ecNumber>
    </recommendedName>
</protein>
<dbReference type="GO" id="GO:0007165">
    <property type="term" value="P:signal transduction"/>
    <property type="evidence" value="ECO:0007669"/>
    <property type="project" value="TreeGrafter"/>
</dbReference>
<dbReference type="GO" id="GO:0006020">
    <property type="term" value="P:inositol metabolic process"/>
    <property type="evidence" value="ECO:0007669"/>
    <property type="project" value="TreeGrafter"/>
</dbReference>
<feature type="binding site" evidence="14">
    <location>
        <position position="98"/>
    </location>
    <ligand>
        <name>Mg(2+)</name>
        <dbReference type="ChEBI" id="CHEBI:18420"/>
        <label>1</label>
        <note>catalytic</note>
    </ligand>
</feature>
<evidence type="ECO:0000256" key="4">
    <source>
        <dbReference type="ARBA" id="ARBA00009759"/>
    </source>
</evidence>
<evidence type="ECO:0000256" key="6">
    <source>
        <dbReference type="ARBA" id="ARBA00022605"/>
    </source>
</evidence>
<organism evidence="15 16">
    <name type="scientific">Pseudonocardia sulfidoxydans NBRC 16205</name>
    <dbReference type="NCBI Taxonomy" id="1223511"/>
    <lineage>
        <taxon>Bacteria</taxon>
        <taxon>Bacillati</taxon>
        <taxon>Actinomycetota</taxon>
        <taxon>Actinomycetes</taxon>
        <taxon>Pseudonocardiales</taxon>
        <taxon>Pseudonocardiaceae</taxon>
        <taxon>Pseudonocardia</taxon>
    </lineage>
</organism>
<keyword evidence="16" id="KW-1185">Reference proteome</keyword>
<evidence type="ECO:0000256" key="8">
    <source>
        <dbReference type="ARBA" id="ARBA00022801"/>
    </source>
</evidence>
<dbReference type="SUPFAM" id="SSF56655">
    <property type="entry name" value="Carbohydrate phosphatase"/>
    <property type="match status" value="1"/>
</dbReference>
<dbReference type="InterPro" id="IPR020583">
    <property type="entry name" value="Inositol_monoP_metal-BS"/>
</dbReference>
<keyword evidence="10" id="KW-0368">Histidine biosynthesis</keyword>
<comment type="catalytic activity">
    <reaction evidence="1">
        <text>a myo-inositol phosphate + H2O = myo-inositol + phosphate</text>
        <dbReference type="Rhea" id="RHEA:24056"/>
        <dbReference type="ChEBI" id="CHEBI:15377"/>
        <dbReference type="ChEBI" id="CHEBI:17268"/>
        <dbReference type="ChEBI" id="CHEBI:43474"/>
        <dbReference type="ChEBI" id="CHEBI:84139"/>
        <dbReference type="EC" id="3.1.3.25"/>
    </reaction>
</comment>
<comment type="cofactor">
    <cofactor evidence="2 14">
        <name>Mg(2+)</name>
        <dbReference type="ChEBI" id="CHEBI:18420"/>
    </cofactor>
</comment>
<dbReference type="EC" id="3.1.3.15" evidence="13"/>
<keyword evidence="9 14" id="KW-0460">Magnesium</keyword>
<dbReference type="Gene3D" id="3.30.540.10">
    <property type="entry name" value="Fructose-1,6-Bisphosphatase, subunit A, domain 1"/>
    <property type="match status" value="1"/>
</dbReference>
<dbReference type="EMBL" id="BJVJ01000043">
    <property type="protein sequence ID" value="GEL24985.1"/>
    <property type="molecule type" value="Genomic_DNA"/>
</dbReference>
<keyword evidence="6" id="KW-0028">Amino-acid biosynthesis</keyword>
<evidence type="ECO:0000256" key="3">
    <source>
        <dbReference type="ARBA" id="ARBA00004970"/>
    </source>
</evidence>
<feature type="binding site" evidence="14">
    <location>
        <position position="99"/>
    </location>
    <ligand>
        <name>Mg(2+)</name>
        <dbReference type="ChEBI" id="CHEBI:18420"/>
        <label>1</label>
        <note>catalytic</note>
    </ligand>
</feature>
<evidence type="ECO:0000256" key="13">
    <source>
        <dbReference type="NCBIfam" id="TIGR02067"/>
    </source>
</evidence>
<evidence type="ECO:0000256" key="10">
    <source>
        <dbReference type="ARBA" id="ARBA00023102"/>
    </source>
</evidence>
<keyword evidence="7 14" id="KW-0479">Metal-binding</keyword>
<dbReference type="PANTHER" id="PTHR20854:SF4">
    <property type="entry name" value="INOSITOL-1-MONOPHOSPHATASE-RELATED"/>
    <property type="match status" value="1"/>
</dbReference>
<dbReference type="PROSITE" id="PS00629">
    <property type="entry name" value="IMP_1"/>
    <property type="match status" value="1"/>
</dbReference>
<keyword evidence="8" id="KW-0378">Hydrolase</keyword>
<comment type="pathway">
    <text evidence="3">Amino-acid biosynthesis; L-histidine biosynthesis; L-histidine from 5-phospho-alpha-D-ribose 1-diphosphate: step 8/9.</text>
</comment>
<name>A0A511DJK6_9PSEU</name>
<feature type="binding site" evidence="14">
    <location>
        <position position="80"/>
    </location>
    <ligand>
        <name>Mg(2+)</name>
        <dbReference type="ChEBI" id="CHEBI:18420"/>
        <label>1</label>
        <note>catalytic</note>
    </ligand>
</feature>
<feature type="binding site" evidence="14">
    <location>
        <position position="227"/>
    </location>
    <ligand>
        <name>Mg(2+)</name>
        <dbReference type="ChEBI" id="CHEBI:18420"/>
        <label>1</label>
        <note>catalytic</note>
    </ligand>
</feature>
<comment type="caution">
    <text evidence="15">The sequence shown here is derived from an EMBL/GenBank/DDBJ whole genome shotgun (WGS) entry which is preliminary data.</text>
</comment>
<dbReference type="RefSeq" id="WP_147110380.1">
    <property type="nucleotide sequence ID" value="NZ_BJVJ01000043.1"/>
</dbReference>
<dbReference type="GO" id="GO:0000105">
    <property type="term" value="P:L-histidine biosynthetic process"/>
    <property type="evidence" value="ECO:0007669"/>
    <property type="project" value="UniProtKB-UniRule"/>
</dbReference>
<dbReference type="Proteomes" id="UP000321685">
    <property type="component" value="Unassembled WGS sequence"/>
</dbReference>
<dbReference type="NCBIfam" id="TIGR02067">
    <property type="entry name" value="his_9_HisN"/>
    <property type="match status" value="1"/>
</dbReference>
<evidence type="ECO:0000256" key="12">
    <source>
        <dbReference type="ARBA" id="ARBA00053547"/>
    </source>
</evidence>
<dbReference type="GO" id="GO:0046872">
    <property type="term" value="F:metal ion binding"/>
    <property type="evidence" value="ECO:0007669"/>
    <property type="project" value="UniProtKB-KW"/>
</dbReference>
<dbReference type="PANTHER" id="PTHR20854">
    <property type="entry name" value="INOSITOL MONOPHOSPHATASE"/>
    <property type="match status" value="1"/>
</dbReference>
<dbReference type="GO" id="GO:0046854">
    <property type="term" value="P:phosphatidylinositol phosphate biosynthetic process"/>
    <property type="evidence" value="ECO:0007669"/>
    <property type="project" value="InterPro"/>
</dbReference>
<dbReference type="Pfam" id="PF00459">
    <property type="entry name" value="Inositol_P"/>
    <property type="match status" value="1"/>
</dbReference>